<keyword evidence="9 16" id="KW-0227">DNA damage</keyword>
<dbReference type="InterPro" id="IPR003701">
    <property type="entry name" value="Mre11"/>
</dbReference>
<evidence type="ECO:0000256" key="16">
    <source>
        <dbReference type="PIRNR" id="PIRNR000882"/>
    </source>
</evidence>
<dbReference type="CDD" id="cd00840">
    <property type="entry name" value="MPP_Mre11_N"/>
    <property type="match status" value="1"/>
</dbReference>
<proteinExistence type="inferred from homology"/>
<dbReference type="GO" id="GO:0035861">
    <property type="term" value="C:site of double-strand break"/>
    <property type="evidence" value="ECO:0007669"/>
    <property type="project" value="TreeGrafter"/>
</dbReference>
<dbReference type="SMART" id="SM01347">
    <property type="entry name" value="Mre11_DNA_bind"/>
    <property type="match status" value="1"/>
</dbReference>
<evidence type="ECO:0000256" key="13">
    <source>
        <dbReference type="ARBA" id="ARBA00023211"/>
    </source>
</evidence>
<evidence type="ECO:0000256" key="18">
    <source>
        <dbReference type="RuleBase" id="RU003447"/>
    </source>
</evidence>
<dbReference type="Pfam" id="PF04152">
    <property type="entry name" value="Mre11_DNA_bind"/>
    <property type="match status" value="1"/>
</dbReference>
<dbReference type="Gene3D" id="3.60.21.10">
    <property type="match status" value="1"/>
</dbReference>
<feature type="domain" description="Mre11 DNA-binding" evidence="20">
    <location>
        <begin position="295"/>
        <end position="463"/>
    </location>
</feature>
<dbReference type="FunFam" id="3.60.21.10:FF:000011">
    <property type="entry name" value="Double-strand break repair protein"/>
    <property type="match status" value="1"/>
</dbReference>
<evidence type="ECO:0000256" key="17">
    <source>
        <dbReference type="PIRSR" id="PIRSR000882-1"/>
    </source>
</evidence>
<comment type="function">
    <text evidence="16">Core component of the MRN complex, which plays a central role in double-strand break (DSB) repair, DNA recombination, maintenance of telomere integrity and meiosis. The MRN complex is involved in the repair of DNA double-strand breaks (DSBs) via homologous recombination (HR), an error-free mechanism which primarily occurs during S and G2 phases. The complex (1) mediates the end resection of damaged DNA, which generates proper single-stranded DNA, a key initial steps in HR, and is (2) required for the recruitment of other repair factors and efficient activation of ATM and ATR upon DNA damage. Within the MRN complex, MRE11 possesses both single-strand endonuclease activity and double-strand-specific 3'-5' exonuclease activity. MRE11 first endonucleolytically cleaves the 5' strand at DNA DSB ends to prevent non-homologous end joining (NHEJ) and licence HR. It then generates a single-stranded DNA gap via 3' to 5' exonucleolytic degradation, which is required for single-strand invasion and recombination.</text>
</comment>
<dbReference type="PANTHER" id="PTHR10139:SF1">
    <property type="entry name" value="DOUBLE-STRAND BREAK REPAIR PROTEIN MRE11"/>
    <property type="match status" value="1"/>
</dbReference>
<dbReference type="GeneTree" id="ENSGT00390000017288"/>
<keyword evidence="5" id="KW-0158">Chromosome</keyword>
<reference evidence="21" key="2">
    <citation type="submission" date="2025-08" db="UniProtKB">
        <authorList>
            <consortium name="Ensembl"/>
        </authorList>
    </citation>
    <scope>IDENTIFICATION</scope>
</reference>
<keyword evidence="11 16" id="KW-0269">Exonuclease</keyword>
<evidence type="ECO:0000256" key="14">
    <source>
        <dbReference type="ARBA" id="ARBA00023242"/>
    </source>
</evidence>
<dbReference type="GO" id="GO:0097552">
    <property type="term" value="P:mitochondrial double-strand break repair via homologous recombination"/>
    <property type="evidence" value="ECO:0007669"/>
    <property type="project" value="TreeGrafter"/>
</dbReference>
<keyword evidence="7" id="KW-0479">Metal-binding</keyword>
<dbReference type="GO" id="GO:0006303">
    <property type="term" value="P:double-strand break repair via nonhomologous end joining"/>
    <property type="evidence" value="ECO:0007669"/>
    <property type="project" value="TreeGrafter"/>
</dbReference>
<feature type="compositionally biased region" description="Basic residues" evidence="19">
    <location>
        <begin position="564"/>
        <end position="578"/>
    </location>
</feature>
<dbReference type="InterPro" id="IPR029052">
    <property type="entry name" value="Metallo-depent_PP-like"/>
</dbReference>
<evidence type="ECO:0000256" key="5">
    <source>
        <dbReference type="ARBA" id="ARBA00022454"/>
    </source>
</evidence>
<protein>
    <recommendedName>
        <fullName evidence="16">Double-strand break repair protein</fullName>
    </recommendedName>
</protein>
<dbReference type="GO" id="GO:0007095">
    <property type="term" value="P:mitotic G2 DNA damage checkpoint signaling"/>
    <property type="evidence" value="ECO:0007669"/>
    <property type="project" value="TreeGrafter"/>
</dbReference>
<evidence type="ECO:0000256" key="15">
    <source>
        <dbReference type="ARBA" id="ARBA00023254"/>
    </source>
</evidence>
<dbReference type="InterPro" id="IPR038487">
    <property type="entry name" value="Mre11_capping_dom"/>
</dbReference>
<dbReference type="Proteomes" id="UP000265040">
    <property type="component" value="Chromosome 13"/>
</dbReference>
<keyword evidence="22" id="KW-1185">Reference proteome</keyword>
<keyword evidence="12 16" id="KW-0234">DNA repair</keyword>
<evidence type="ECO:0000256" key="12">
    <source>
        <dbReference type="ARBA" id="ARBA00023204"/>
    </source>
</evidence>
<dbReference type="Ensembl" id="ENSATET00000040564.2">
    <property type="protein sequence ID" value="ENSATEP00000069736.2"/>
    <property type="gene ID" value="ENSATEG00000012114.3"/>
</dbReference>
<reference evidence="21" key="1">
    <citation type="submission" date="2021-04" db="EMBL/GenBank/DDBJ databases">
        <authorList>
            <consortium name="Wellcome Sanger Institute Data Sharing"/>
        </authorList>
    </citation>
    <scope>NUCLEOTIDE SEQUENCE [LARGE SCALE GENOMIC DNA]</scope>
</reference>
<comment type="subcellular location">
    <subcellularLocation>
        <location evidence="3">Chromosome</location>
    </subcellularLocation>
    <subcellularLocation>
        <location evidence="2 16">Nucleus</location>
    </subcellularLocation>
</comment>
<dbReference type="NCBIfam" id="TIGR00583">
    <property type="entry name" value="mre11"/>
    <property type="match status" value="1"/>
</dbReference>
<evidence type="ECO:0000256" key="3">
    <source>
        <dbReference type="ARBA" id="ARBA00004286"/>
    </source>
</evidence>
<evidence type="ECO:0000256" key="2">
    <source>
        <dbReference type="ARBA" id="ARBA00004123"/>
    </source>
</evidence>
<reference evidence="21" key="3">
    <citation type="submission" date="2025-09" db="UniProtKB">
        <authorList>
            <consortium name="Ensembl"/>
        </authorList>
    </citation>
    <scope>IDENTIFICATION</scope>
</reference>
<evidence type="ECO:0000256" key="11">
    <source>
        <dbReference type="ARBA" id="ARBA00022839"/>
    </source>
</evidence>
<evidence type="ECO:0000259" key="20">
    <source>
        <dbReference type="SMART" id="SM01347"/>
    </source>
</evidence>
<dbReference type="PANTHER" id="PTHR10139">
    <property type="entry name" value="DOUBLE-STRAND BREAK REPAIR PROTEIN MRE11"/>
    <property type="match status" value="1"/>
</dbReference>
<evidence type="ECO:0000256" key="9">
    <source>
        <dbReference type="ARBA" id="ARBA00022763"/>
    </source>
</evidence>
<feature type="active site" description="Proton donor" evidence="17">
    <location>
        <position position="130"/>
    </location>
</feature>
<dbReference type="GO" id="GO:0000723">
    <property type="term" value="P:telomere maintenance"/>
    <property type="evidence" value="ECO:0007669"/>
    <property type="project" value="TreeGrafter"/>
</dbReference>
<dbReference type="GO" id="GO:0008296">
    <property type="term" value="F:3'-5'-DNA exonuclease activity"/>
    <property type="evidence" value="ECO:0007669"/>
    <property type="project" value="InterPro"/>
</dbReference>
<evidence type="ECO:0000256" key="1">
    <source>
        <dbReference type="ARBA" id="ARBA00001936"/>
    </source>
</evidence>
<evidence type="ECO:0000256" key="7">
    <source>
        <dbReference type="ARBA" id="ARBA00022723"/>
    </source>
</evidence>
<evidence type="ECO:0000256" key="19">
    <source>
        <dbReference type="SAM" id="MobiDB-lite"/>
    </source>
</evidence>
<evidence type="ECO:0000256" key="4">
    <source>
        <dbReference type="ARBA" id="ARBA00009028"/>
    </source>
</evidence>
<dbReference type="GO" id="GO:0031573">
    <property type="term" value="P:mitotic intra-S DNA damage checkpoint signaling"/>
    <property type="evidence" value="ECO:0007669"/>
    <property type="project" value="TreeGrafter"/>
</dbReference>
<keyword evidence="15 16" id="KW-0469">Meiosis</keyword>
<dbReference type="GO" id="GO:0000014">
    <property type="term" value="F:single-stranded DNA endodeoxyribonuclease activity"/>
    <property type="evidence" value="ECO:0007669"/>
    <property type="project" value="TreeGrafter"/>
</dbReference>
<keyword evidence="6 16" id="KW-0540">Nuclease</keyword>
<dbReference type="GO" id="GO:0030145">
    <property type="term" value="F:manganese ion binding"/>
    <property type="evidence" value="ECO:0007669"/>
    <property type="project" value="UniProtKB-UniRule"/>
</dbReference>
<dbReference type="Pfam" id="PF00149">
    <property type="entry name" value="Metallophos"/>
    <property type="match status" value="1"/>
</dbReference>
<feature type="compositionally biased region" description="Polar residues" evidence="19">
    <location>
        <begin position="583"/>
        <end position="596"/>
    </location>
</feature>
<keyword evidence="14 16" id="KW-0539">Nucleus</keyword>
<comment type="similarity">
    <text evidence="4 16 18">Belongs to the MRE11/RAD32 family.</text>
</comment>
<sequence length="604" mass="68894">IMSSENTMDDEDTFKILIATDVHLGYLEKDAIRGNDTNNTLNEILKCAKTNQVDFILLGGDLFHENKPSRKCLHNCITMLRKYCMGDSPIQFNILSDQTVNFNTTQFPWVNYQDENLNISIPVFSIHGNHDDPTGAEGLCALDLLCAAGLVNHFGHSQSVERIEISPILMQKGNTKLALYGLGSIPDERLYRMFVNNQVTMLRPKEDQDDWFNLFTIHQNRSKHGPTNYIPEQFLDDFLDLVVWGHEHECLITPTRNEQQLFYVTQPGSSVATSLSPGEARKKHIGLLRVKGRKMNLQKIPLKTVRQFFIQDVVLADYQDRFTPDTPQVTKKVEDLCYAKVTEMLEEAERERLGCPLTPEKPLIRLRVDYSGGFETFNTARFSQKFVDCLANPKDIIHFVRRREQKEDIKDEVNIDYSKLLKTTAAEGLRVEDLVKQYFEAAEQTVQLSLLTEQGMGKAIQEFVDKDEKDAIQELITYQLEKTQRHLQARGVTSEQEIDTEVRRFRDSKKNTTEEENDIKEAINRARAHRLERGDQPADLDISSELADINMDFDEDPIPAPTRGRGRGGRGRGGRGRGRAFQAPSQRSHSATTASYTADDLLSF</sequence>
<comment type="cofactor">
    <cofactor evidence="1 16">
        <name>Mn(2+)</name>
        <dbReference type="ChEBI" id="CHEBI:29035"/>
    </cofactor>
</comment>
<evidence type="ECO:0000256" key="8">
    <source>
        <dbReference type="ARBA" id="ARBA00022759"/>
    </source>
</evidence>
<dbReference type="Gene3D" id="3.30.110.110">
    <property type="entry name" value="Mre11, capping domain"/>
    <property type="match status" value="1"/>
</dbReference>
<evidence type="ECO:0000313" key="21">
    <source>
        <dbReference type="Ensembl" id="ENSATEP00000069736.2"/>
    </source>
</evidence>
<feature type="region of interest" description="Disordered" evidence="19">
    <location>
        <begin position="552"/>
        <end position="604"/>
    </location>
</feature>
<name>A0A7N6C046_ANATE</name>
<dbReference type="GO" id="GO:0030870">
    <property type="term" value="C:Mre11 complex"/>
    <property type="evidence" value="ECO:0007669"/>
    <property type="project" value="UniProtKB-UniRule"/>
</dbReference>
<dbReference type="InterPro" id="IPR007281">
    <property type="entry name" value="Mre11_DNA-bd"/>
</dbReference>
<keyword evidence="13 16" id="KW-0464">Manganese</keyword>
<evidence type="ECO:0000256" key="10">
    <source>
        <dbReference type="ARBA" id="ARBA00022801"/>
    </source>
</evidence>
<dbReference type="GO" id="GO:0042138">
    <property type="term" value="P:meiotic DNA double-strand break formation"/>
    <property type="evidence" value="ECO:0007669"/>
    <property type="project" value="TreeGrafter"/>
</dbReference>
<evidence type="ECO:0000313" key="22">
    <source>
        <dbReference type="Proteomes" id="UP000265040"/>
    </source>
</evidence>
<dbReference type="PIRSF" id="PIRSF000882">
    <property type="entry name" value="DSB_repair_MRE11"/>
    <property type="match status" value="1"/>
</dbReference>
<dbReference type="SUPFAM" id="SSF56300">
    <property type="entry name" value="Metallo-dependent phosphatases"/>
    <property type="match status" value="1"/>
</dbReference>
<evidence type="ECO:0000256" key="6">
    <source>
        <dbReference type="ARBA" id="ARBA00022722"/>
    </source>
</evidence>
<dbReference type="InterPro" id="IPR004843">
    <property type="entry name" value="Calcineurin-like_PHP"/>
</dbReference>
<dbReference type="GO" id="GO:0000724">
    <property type="term" value="P:double-strand break repair via homologous recombination"/>
    <property type="evidence" value="ECO:0007669"/>
    <property type="project" value="TreeGrafter"/>
</dbReference>
<accession>A0A7N6C046</accession>
<organism evidence="21 22">
    <name type="scientific">Anabas testudineus</name>
    <name type="common">Climbing perch</name>
    <name type="synonym">Anthias testudineus</name>
    <dbReference type="NCBI Taxonomy" id="64144"/>
    <lineage>
        <taxon>Eukaryota</taxon>
        <taxon>Metazoa</taxon>
        <taxon>Chordata</taxon>
        <taxon>Craniata</taxon>
        <taxon>Vertebrata</taxon>
        <taxon>Euteleostomi</taxon>
        <taxon>Actinopterygii</taxon>
        <taxon>Neopterygii</taxon>
        <taxon>Teleostei</taxon>
        <taxon>Neoteleostei</taxon>
        <taxon>Acanthomorphata</taxon>
        <taxon>Anabantaria</taxon>
        <taxon>Anabantiformes</taxon>
        <taxon>Anabantoidei</taxon>
        <taxon>Anabantidae</taxon>
        <taxon>Anabas</taxon>
    </lineage>
</organism>
<keyword evidence="10 16" id="KW-0378">Hydrolase</keyword>
<dbReference type="AlphaFoldDB" id="A0A7N6C046"/>
<keyword evidence="8 16" id="KW-0255">Endonuclease</keyword>
<dbReference type="InterPro" id="IPR041796">
    <property type="entry name" value="Mre11_N"/>
</dbReference>